<evidence type="ECO:0000256" key="7">
    <source>
        <dbReference type="SAM" id="MobiDB-lite"/>
    </source>
</evidence>
<evidence type="ECO:0000313" key="8">
    <source>
        <dbReference type="EnsemblPlants" id="QL05p046932:mrna"/>
    </source>
</evidence>
<dbReference type="Proteomes" id="UP000594261">
    <property type="component" value="Chromosome 5"/>
</dbReference>
<dbReference type="AlphaFoldDB" id="A0A7N2LQE7"/>
<evidence type="ECO:0000256" key="6">
    <source>
        <dbReference type="RuleBase" id="RU366052"/>
    </source>
</evidence>
<keyword evidence="5" id="KW-0968">Cytoplasmic vesicle</keyword>
<evidence type="ECO:0000256" key="1">
    <source>
        <dbReference type="ARBA" id="ARBA00010516"/>
    </source>
</evidence>
<keyword evidence="3 5" id="KW-0963">Cytoplasm</keyword>
<keyword evidence="4 5" id="KW-0653">Protein transport</keyword>
<reference evidence="8 9" key="1">
    <citation type="journal article" date="2016" name="G3 (Bethesda)">
        <title>First Draft Assembly and Annotation of the Genome of a California Endemic Oak Quercus lobata Nee (Fagaceae).</title>
        <authorList>
            <person name="Sork V.L."/>
            <person name="Fitz-Gibbon S.T."/>
            <person name="Puiu D."/>
            <person name="Crepeau M."/>
            <person name="Gugger P.F."/>
            <person name="Sherman R."/>
            <person name="Stevens K."/>
            <person name="Langley C.H."/>
            <person name="Pellegrini M."/>
            <person name="Salzberg S.L."/>
        </authorList>
    </citation>
    <scope>NUCLEOTIDE SEQUENCE [LARGE SCALE GENOMIC DNA]</scope>
    <source>
        <strain evidence="8 9">cv. SW786</strain>
    </source>
</reference>
<dbReference type="InParanoid" id="A0A7N2LQE7"/>
<keyword evidence="5" id="KW-0472">Membrane</keyword>
<evidence type="ECO:0000256" key="2">
    <source>
        <dbReference type="ARBA" id="ARBA00022448"/>
    </source>
</evidence>
<accession>A0A7N2LQE7</accession>
<dbReference type="EMBL" id="LRBV02000005">
    <property type="status" value="NOT_ANNOTATED_CDS"/>
    <property type="molecule type" value="Genomic_DNA"/>
</dbReference>
<dbReference type="GO" id="GO:0015031">
    <property type="term" value="P:protein transport"/>
    <property type="evidence" value="ECO:0007669"/>
    <property type="project" value="UniProtKB-KW"/>
</dbReference>
<dbReference type="InterPro" id="IPR027059">
    <property type="entry name" value="Coatomer_dsu"/>
</dbReference>
<feature type="region of interest" description="Disordered" evidence="7">
    <location>
        <begin position="43"/>
        <end position="62"/>
    </location>
</feature>
<dbReference type="EnsemblPlants" id="QL05p046932:mrna">
    <property type="protein sequence ID" value="QL05p046932:mrna"/>
    <property type="gene ID" value="QL05p046932"/>
</dbReference>
<dbReference type="GO" id="GO:0006890">
    <property type="term" value="P:retrograde vesicle-mediated transport, Golgi to endoplasmic reticulum"/>
    <property type="evidence" value="ECO:0007669"/>
    <property type="project" value="UniProtKB-UniRule"/>
</dbReference>
<name>A0A7N2LQE7_QUELO</name>
<proteinExistence type="inferred from homology"/>
<comment type="subunit">
    <text evidence="5">Oligomeric complex that consists of at least the alpha, beta, beta', gamma, delta, epsilon and zeta subunits.</text>
</comment>
<evidence type="ECO:0000256" key="5">
    <source>
        <dbReference type="RuleBase" id="RU364018"/>
    </source>
</evidence>
<dbReference type="GO" id="GO:0030126">
    <property type="term" value="C:COPI vesicle coat"/>
    <property type="evidence" value="ECO:0007669"/>
    <property type="project" value="UniProtKB-UniRule"/>
</dbReference>
<comment type="function">
    <text evidence="5">The coatomer is a cytosolic protein complex that binds to dilysine motifs and reversibly associates with Golgi non-clathrin-coated vesicles, which further mediate biosynthetic protein transport from the ER, via the Golgi up to the trans Golgi network. Coatomer complex is required for budding from Golgi membranes, and is essential for the retrograde Golgi-to-ER transport of dilysine-tagged proteins.</text>
</comment>
<dbReference type="PANTHER" id="PTHR10121">
    <property type="entry name" value="COATOMER SUBUNIT DELTA"/>
    <property type="match status" value="1"/>
</dbReference>
<dbReference type="GO" id="GO:0000139">
    <property type="term" value="C:Golgi membrane"/>
    <property type="evidence" value="ECO:0007669"/>
    <property type="project" value="UniProtKB-SubCell"/>
</dbReference>
<evidence type="ECO:0000256" key="3">
    <source>
        <dbReference type="ARBA" id="ARBA00022490"/>
    </source>
</evidence>
<reference evidence="8" key="2">
    <citation type="submission" date="2021-01" db="UniProtKB">
        <authorList>
            <consortium name="EnsemblPlants"/>
        </authorList>
    </citation>
    <scope>IDENTIFICATION</scope>
</reference>
<comment type="subcellular location">
    <subcellularLocation>
        <location evidence="5 6">Cytoplasm</location>
    </subcellularLocation>
    <subcellularLocation>
        <location evidence="5 6">Cytoplasmic vesicle</location>
        <location evidence="5 6">COPI-coated vesicle membrane</location>
        <topology evidence="5 6">Peripheral membrane protein</topology>
        <orientation evidence="5 6">Cytoplasmic side</orientation>
    </subcellularLocation>
    <subcellularLocation>
        <location evidence="5 6">Golgi apparatus membrane</location>
        <topology evidence="5 6">Peripheral membrane protein</topology>
        <orientation evidence="5 6">Cytoplasmic side</orientation>
    </subcellularLocation>
</comment>
<comment type="similarity">
    <text evidence="1 5">Belongs to the adaptor complexes medium subunit family. Delta-COP subfamily.</text>
</comment>
<protein>
    <recommendedName>
        <fullName evidence="5">Coatomer subunit delta</fullName>
    </recommendedName>
</protein>
<sequence length="172" mass="18408">MSLRSMGCGRIESSFSDMSISAGGGFGSSSGFGLSIDIESFSTKSKGHPSSPATAPPKGLGMQLGKSQKTNQFLESLKAEGKFILEDVQLMKAVNCWPYVSGNETYVSIGNEASSVFDLQNVVDIIFDSNHIKPYKRIAPILLGVINRSMWGSGKHGHSSWAAVPMSDTVRI</sequence>
<evidence type="ECO:0000256" key="4">
    <source>
        <dbReference type="ARBA" id="ARBA00022927"/>
    </source>
</evidence>
<dbReference type="GO" id="GO:0006888">
    <property type="term" value="P:endoplasmic reticulum to Golgi vesicle-mediated transport"/>
    <property type="evidence" value="ECO:0007669"/>
    <property type="project" value="TreeGrafter"/>
</dbReference>
<dbReference type="GO" id="GO:0051645">
    <property type="term" value="P:Golgi localization"/>
    <property type="evidence" value="ECO:0007669"/>
    <property type="project" value="TreeGrafter"/>
</dbReference>
<organism evidence="8 9">
    <name type="scientific">Quercus lobata</name>
    <name type="common">Valley oak</name>
    <dbReference type="NCBI Taxonomy" id="97700"/>
    <lineage>
        <taxon>Eukaryota</taxon>
        <taxon>Viridiplantae</taxon>
        <taxon>Streptophyta</taxon>
        <taxon>Embryophyta</taxon>
        <taxon>Tracheophyta</taxon>
        <taxon>Spermatophyta</taxon>
        <taxon>Magnoliopsida</taxon>
        <taxon>eudicotyledons</taxon>
        <taxon>Gunneridae</taxon>
        <taxon>Pentapetalae</taxon>
        <taxon>rosids</taxon>
        <taxon>fabids</taxon>
        <taxon>Fagales</taxon>
        <taxon>Fagaceae</taxon>
        <taxon>Quercus</taxon>
    </lineage>
</organism>
<keyword evidence="2 5" id="KW-0813">Transport</keyword>
<keyword evidence="5" id="KW-0931">ER-Golgi transport</keyword>
<dbReference type="PANTHER" id="PTHR10121:SF0">
    <property type="entry name" value="COATOMER SUBUNIT DELTA"/>
    <property type="match status" value="1"/>
</dbReference>
<dbReference type="Gramene" id="QL05p046932:mrna">
    <property type="protein sequence ID" value="QL05p046932:mrna"/>
    <property type="gene ID" value="QL05p046932"/>
</dbReference>
<keyword evidence="9" id="KW-1185">Reference proteome</keyword>
<evidence type="ECO:0000313" key="9">
    <source>
        <dbReference type="Proteomes" id="UP000594261"/>
    </source>
</evidence>
<keyword evidence="5" id="KW-0333">Golgi apparatus</keyword>